<proteinExistence type="predicted"/>
<sequence length="133" mass="15724">MVKIGEDNMDLIKQKRIKKELSKLKKVYKDIPKDKMIIVDGLINRAAFMRISLEDMELDIHKDGFVEMFSQSETQTPYERERPVARLYNSMNKNYQSIIKELTSHLKYLDEDHDEVQNNSVIEAFAKRRDRSG</sequence>
<evidence type="ECO:0000313" key="3">
    <source>
        <dbReference type="Proteomes" id="UP000228502"/>
    </source>
</evidence>
<evidence type="ECO:0000313" key="1">
    <source>
        <dbReference type="EMBL" id="MBF2229587.1"/>
    </source>
</evidence>
<dbReference type="RefSeq" id="WP_002458438.1">
    <property type="nucleotide sequence ID" value="NZ_CAJUVR010000178.1"/>
</dbReference>
<dbReference type="Proteomes" id="UP000648077">
    <property type="component" value="Unassembled WGS sequence"/>
</dbReference>
<organism evidence="1 4">
    <name type="scientific">Staphylococcus epidermidis</name>
    <dbReference type="NCBI Taxonomy" id="1282"/>
    <lineage>
        <taxon>Bacteria</taxon>
        <taxon>Bacillati</taxon>
        <taxon>Bacillota</taxon>
        <taxon>Bacilli</taxon>
        <taxon>Bacillales</taxon>
        <taxon>Staphylococcaceae</taxon>
        <taxon>Staphylococcus</taxon>
    </lineage>
</organism>
<comment type="caution">
    <text evidence="1">The sequence shown here is derived from an EMBL/GenBank/DDBJ whole genome shotgun (WGS) entry which is preliminary data.</text>
</comment>
<dbReference type="Proteomes" id="UP000228502">
    <property type="component" value="Unassembled WGS sequence"/>
</dbReference>
<dbReference type="OrthoDB" id="3196710at2"/>
<gene>
    <name evidence="2" type="ORF">CTJ08_13105</name>
    <name evidence="1" type="ORF">H3963_03825</name>
</gene>
<evidence type="ECO:0000313" key="2">
    <source>
        <dbReference type="EMBL" id="PIH09055.1"/>
    </source>
</evidence>
<dbReference type="EMBL" id="PEJG01000062">
    <property type="protein sequence ID" value="PIH09055.1"/>
    <property type="molecule type" value="Genomic_DNA"/>
</dbReference>
<protein>
    <submittedName>
        <fullName evidence="1">Uncharacterized protein</fullName>
    </submittedName>
</protein>
<dbReference type="AlphaFoldDB" id="A0A509LUM1"/>
<reference evidence="1" key="2">
    <citation type="submission" date="2020-08" db="EMBL/GenBank/DDBJ databases">
        <title>Changes in the skin microbiome associated with squamous cell carcinoma in transplant recipients.</title>
        <authorList>
            <person name="Zaugg J."/>
            <person name="Krueger A."/>
            <person name="Lachner N."/>
        </authorList>
    </citation>
    <scope>NUCLEOTIDE SEQUENCE</scope>
    <source>
        <strain evidence="1">R5988</strain>
    </source>
</reference>
<evidence type="ECO:0000313" key="4">
    <source>
        <dbReference type="Proteomes" id="UP000648077"/>
    </source>
</evidence>
<name>A0A509LUM1_STAEP</name>
<dbReference type="EMBL" id="JACGQI010000003">
    <property type="protein sequence ID" value="MBF2229587.1"/>
    <property type="molecule type" value="Genomic_DNA"/>
</dbReference>
<accession>A0A509LUM1</accession>
<reference evidence="2 3" key="1">
    <citation type="submission" date="2017-10" db="EMBL/GenBank/DDBJ databases">
        <title>genome sequences of Staph epi in chlorhexidine trial.</title>
        <authorList>
            <person name="Greninger A.L."/>
            <person name="Addetia A."/>
            <person name="Qin X."/>
            <person name="Zerr D."/>
        </authorList>
    </citation>
    <scope>NUCLEOTIDE SEQUENCE [LARGE SCALE GENOMIC DNA]</scope>
    <source>
        <strain evidence="2 3">SCH-17</strain>
    </source>
</reference>